<feature type="region of interest" description="Disordered" evidence="1">
    <location>
        <begin position="202"/>
        <end position="247"/>
    </location>
</feature>
<name>A0A7C8QVI6_ORBOL</name>
<evidence type="ECO:0000256" key="1">
    <source>
        <dbReference type="SAM" id="MobiDB-lite"/>
    </source>
</evidence>
<proteinExistence type="predicted"/>
<protein>
    <submittedName>
        <fullName evidence="2">Uncharacterized protein</fullName>
    </submittedName>
</protein>
<sequence>MNQETPSQSGPPLPVRRDRKRARLSVSNATADLGVITETHIPEPVTPLPPPPPPLSKPWPTRLAKDDIVALEQRIRYLDRLIDDAGENTAKARRRVEELRYGAGSLAKIHVTDSLRTSVTPEEYAIARDEEIRSEIHRDQHRKISGGQRRVSEPPRLIRTPESKIEKMRRISMGTTVGCDPGVGDQAATRGKFVREQIGKDSVAKEQATKDGYASKERRAGDRIPKEYSEKGLEEPKIKERSRAPEAVADLKPKKTRDQVILMVPLESGRRQLIFSDKCLHIRISEAGNSFQ</sequence>
<gene>
    <name evidence="2" type="ORF">TWF191_004104</name>
</gene>
<evidence type="ECO:0000313" key="3">
    <source>
        <dbReference type="Proteomes" id="UP000483672"/>
    </source>
</evidence>
<evidence type="ECO:0000313" key="2">
    <source>
        <dbReference type="EMBL" id="KAF3227239.1"/>
    </source>
</evidence>
<organism evidence="2 3">
    <name type="scientific">Orbilia oligospora</name>
    <name type="common">Nematode-trapping fungus</name>
    <name type="synonym">Arthrobotrys oligospora</name>
    <dbReference type="NCBI Taxonomy" id="2813651"/>
    <lineage>
        <taxon>Eukaryota</taxon>
        <taxon>Fungi</taxon>
        <taxon>Dikarya</taxon>
        <taxon>Ascomycota</taxon>
        <taxon>Pezizomycotina</taxon>
        <taxon>Orbiliomycetes</taxon>
        <taxon>Orbiliales</taxon>
        <taxon>Orbiliaceae</taxon>
        <taxon>Orbilia</taxon>
    </lineage>
</organism>
<dbReference type="Proteomes" id="UP000483672">
    <property type="component" value="Unassembled WGS sequence"/>
</dbReference>
<reference evidence="2 3" key="1">
    <citation type="submission" date="2019-06" db="EMBL/GenBank/DDBJ databases">
        <authorList>
            <person name="Palmer J.M."/>
        </authorList>
    </citation>
    <scope>NUCLEOTIDE SEQUENCE [LARGE SCALE GENOMIC DNA]</scope>
    <source>
        <strain evidence="2 3">TWF191</strain>
    </source>
</reference>
<dbReference type="AlphaFoldDB" id="A0A7C8QVI6"/>
<comment type="caution">
    <text evidence="2">The sequence shown here is derived from an EMBL/GenBank/DDBJ whole genome shotgun (WGS) entry which is preliminary data.</text>
</comment>
<accession>A0A7C8QVI6</accession>
<dbReference type="EMBL" id="WIPF01000020">
    <property type="protein sequence ID" value="KAF3227239.1"/>
    <property type="molecule type" value="Genomic_DNA"/>
</dbReference>
<feature type="compositionally biased region" description="Pro residues" evidence="1">
    <location>
        <begin position="44"/>
        <end position="57"/>
    </location>
</feature>
<feature type="region of interest" description="Disordered" evidence="1">
    <location>
        <begin position="1"/>
        <end position="61"/>
    </location>
</feature>